<feature type="domain" description="FBA" evidence="3">
    <location>
        <begin position="233"/>
        <end position="410"/>
    </location>
</feature>
<dbReference type="InterPro" id="IPR036047">
    <property type="entry name" value="F-box-like_dom_sf"/>
</dbReference>
<keyword evidence="5" id="KW-1185">Reference proteome</keyword>
<evidence type="ECO:0000259" key="2">
    <source>
        <dbReference type="PROSITE" id="PS50181"/>
    </source>
</evidence>
<dbReference type="PANTHER" id="PTHR12125:SF9">
    <property type="entry name" value="F-BOX ONLY PROTEIN 27"/>
    <property type="match status" value="1"/>
</dbReference>
<dbReference type="Gene3D" id="2.60.120.260">
    <property type="entry name" value="Galactose-binding domain-like"/>
    <property type="match status" value="1"/>
</dbReference>
<reference evidence="4" key="1">
    <citation type="submission" date="2023-07" db="EMBL/GenBank/DDBJ databases">
        <authorList>
            <person name="Stuckert A."/>
        </authorList>
    </citation>
    <scope>NUCLEOTIDE SEQUENCE</scope>
</reference>
<evidence type="ECO:0000259" key="3">
    <source>
        <dbReference type="PROSITE" id="PS51114"/>
    </source>
</evidence>
<comment type="caution">
    <text evidence="4">The sequence shown here is derived from an EMBL/GenBank/DDBJ whole genome shotgun (WGS) entry which is preliminary data.</text>
</comment>
<dbReference type="InterPro" id="IPR007397">
    <property type="entry name" value="F-box-assoc_dom"/>
</dbReference>
<dbReference type="InterPro" id="IPR001810">
    <property type="entry name" value="F-box_dom"/>
</dbReference>
<dbReference type="SMART" id="SM00256">
    <property type="entry name" value="FBOX"/>
    <property type="match status" value="1"/>
</dbReference>
<dbReference type="Pfam" id="PF12937">
    <property type="entry name" value="F-box-like"/>
    <property type="match status" value="1"/>
</dbReference>
<feature type="compositionally biased region" description="Basic and acidic residues" evidence="1">
    <location>
        <begin position="26"/>
        <end position="41"/>
    </location>
</feature>
<name>A0ABN9L8P2_9NEOB</name>
<sequence>FAAAITNYGKLDPYPDSQASLLAEGREGGCHSKGESRHLSTERLTGGRGAGVPLGIDKTELILFPPSRGSSLPDLSISINDTMLSPVPEICCLGATLDSALSFKPHIQAHAATCRQHFQNSSFPKSSSAHFPVRHGFLPALPPPWLQVPYMPIPPPEHVAFFMDLESFPEEILLLILSFVPARDLVLRCRLVSRRWRRLVDSPSMWRIKCEREHKKQILLMAEKCRSFSWPKVYVMAPFSRNLLRNPFGAEILSHWNVTHGALGWGVETNLSVLEGAEQQICFVTSFMWCKKFQIVDLLQEGLSEHVLDVHQPSICISDWYAGRHNCGCVYKIKVQLLAANKQTVLKEFSLAPEPIPQWNDTRYRQVSYEFRRYGPGVRYVKFCHQGKDTKSWNGWYGARITNSSVTVRCHSLQPCT</sequence>
<feature type="non-terminal residue" evidence="4">
    <location>
        <position position="1"/>
    </location>
</feature>
<evidence type="ECO:0000256" key="1">
    <source>
        <dbReference type="SAM" id="MobiDB-lite"/>
    </source>
</evidence>
<evidence type="ECO:0000313" key="4">
    <source>
        <dbReference type="EMBL" id="CAJ0934673.1"/>
    </source>
</evidence>
<feature type="domain" description="F-box" evidence="2">
    <location>
        <begin position="162"/>
        <end position="209"/>
    </location>
</feature>
<dbReference type="SMART" id="SM01198">
    <property type="entry name" value="FBA"/>
    <property type="match status" value="1"/>
</dbReference>
<protein>
    <submittedName>
        <fullName evidence="4">Uncharacterized protein</fullName>
    </submittedName>
</protein>
<evidence type="ECO:0000313" key="5">
    <source>
        <dbReference type="Proteomes" id="UP001176940"/>
    </source>
</evidence>
<feature type="region of interest" description="Disordered" evidence="1">
    <location>
        <begin position="26"/>
        <end position="50"/>
    </location>
</feature>
<dbReference type="Proteomes" id="UP001176940">
    <property type="component" value="Unassembled WGS sequence"/>
</dbReference>
<accession>A0ABN9L8P2</accession>
<dbReference type="SUPFAM" id="SSF49785">
    <property type="entry name" value="Galactose-binding domain-like"/>
    <property type="match status" value="1"/>
</dbReference>
<proteinExistence type="predicted"/>
<dbReference type="Gene3D" id="1.20.1280.50">
    <property type="match status" value="1"/>
</dbReference>
<dbReference type="Pfam" id="PF04300">
    <property type="entry name" value="FBA"/>
    <property type="match status" value="1"/>
</dbReference>
<dbReference type="PANTHER" id="PTHR12125">
    <property type="entry name" value="F-BOX ONLY PROTEIN 6-LIKE PROTEIN"/>
    <property type="match status" value="1"/>
</dbReference>
<organism evidence="4 5">
    <name type="scientific">Ranitomeya imitator</name>
    <name type="common">mimic poison frog</name>
    <dbReference type="NCBI Taxonomy" id="111125"/>
    <lineage>
        <taxon>Eukaryota</taxon>
        <taxon>Metazoa</taxon>
        <taxon>Chordata</taxon>
        <taxon>Craniata</taxon>
        <taxon>Vertebrata</taxon>
        <taxon>Euteleostomi</taxon>
        <taxon>Amphibia</taxon>
        <taxon>Batrachia</taxon>
        <taxon>Anura</taxon>
        <taxon>Neobatrachia</taxon>
        <taxon>Hyloidea</taxon>
        <taxon>Dendrobatidae</taxon>
        <taxon>Dendrobatinae</taxon>
        <taxon>Ranitomeya</taxon>
    </lineage>
</organism>
<dbReference type="PROSITE" id="PS50181">
    <property type="entry name" value="FBOX"/>
    <property type="match status" value="1"/>
</dbReference>
<gene>
    <name evidence="4" type="ORF">RIMI_LOCUS6031323</name>
</gene>
<dbReference type="InterPro" id="IPR039752">
    <property type="entry name" value="F-box_only"/>
</dbReference>
<dbReference type="SUPFAM" id="SSF81383">
    <property type="entry name" value="F-box domain"/>
    <property type="match status" value="1"/>
</dbReference>
<dbReference type="EMBL" id="CAUEEQ010010659">
    <property type="protein sequence ID" value="CAJ0934673.1"/>
    <property type="molecule type" value="Genomic_DNA"/>
</dbReference>
<dbReference type="InterPro" id="IPR008979">
    <property type="entry name" value="Galactose-bd-like_sf"/>
</dbReference>
<dbReference type="PROSITE" id="PS51114">
    <property type="entry name" value="FBA"/>
    <property type="match status" value="1"/>
</dbReference>